<evidence type="ECO:0000256" key="2">
    <source>
        <dbReference type="SAM" id="Phobius"/>
    </source>
</evidence>
<proteinExistence type="predicted"/>
<keyword evidence="2" id="KW-0812">Transmembrane</keyword>
<dbReference type="eggNOG" id="ENOG502R77H">
    <property type="taxonomic scope" value="Eukaryota"/>
</dbReference>
<feature type="compositionally biased region" description="Basic and acidic residues" evidence="1">
    <location>
        <begin position="1"/>
        <end position="19"/>
    </location>
</feature>
<feature type="compositionally biased region" description="Low complexity" evidence="1">
    <location>
        <begin position="256"/>
        <end position="266"/>
    </location>
</feature>
<name>J3KW46_ORYBR</name>
<sequence>MEEDKHAAVDALEGEEHGGGGDPVEGPSDDEVGGTGGRLVRGDASTEPEGSGSTAVDNAGHGVVAEEIVEDDGLEEPSLEWEGVTAAGGGGDGAASDGDKDEHHEEPKNPLATRFAFRATDANTTLVSTYRRMLSGRRRHAGPTRFIAAGDSVSGGSSNPAPSTSSPELVTGSPEDDSAVPDADHGASPAGEKKKDLEVVEEQREDRIVSGHMAANAIPPSTFRIRPTRSRKQSSPTRCIAREAAPPPPGLLAVISPAPGASASSSSHREPSRSRKQPRPEHFIPEEGEAAVHAKARRSAIALDRFITSQLNNPSGPRSEWESEITAADVGEQREQGTTTDQHSCSIQIPESAEPQGPQADDRASIYGVLAVLGASLVLSVVACVLFYVVGSQRPSSDQNQE</sequence>
<keyword evidence="2" id="KW-1133">Transmembrane helix</keyword>
<feature type="region of interest" description="Disordered" evidence="1">
    <location>
        <begin position="1"/>
        <end position="287"/>
    </location>
</feature>
<dbReference type="AlphaFoldDB" id="J3KW46"/>
<reference evidence="3" key="1">
    <citation type="journal article" date="2013" name="Nat. Commun.">
        <title>Whole-genome sequencing of Oryza brachyantha reveals mechanisms underlying Oryza genome evolution.</title>
        <authorList>
            <person name="Chen J."/>
            <person name="Huang Q."/>
            <person name="Gao D."/>
            <person name="Wang J."/>
            <person name="Lang Y."/>
            <person name="Liu T."/>
            <person name="Li B."/>
            <person name="Bai Z."/>
            <person name="Luis Goicoechea J."/>
            <person name="Liang C."/>
            <person name="Chen C."/>
            <person name="Zhang W."/>
            <person name="Sun S."/>
            <person name="Liao Y."/>
            <person name="Zhang X."/>
            <person name="Yang L."/>
            <person name="Song C."/>
            <person name="Wang M."/>
            <person name="Shi J."/>
            <person name="Liu G."/>
            <person name="Liu J."/>
            <person name="Zhou H."/>
            <person name="Zhou W."/>
            <person name="Yu Q."/>
            <person name="An N."/>
            <person name="Chen Y."/>
            <person name="Cai Q."/>
            <person name="Wang B."/>
            <person name="Liu B."/>
            <person name="Min J."/>
            <person name="Huang Y."/>
            <person name="Wu H."/>
            <person name="Li Z."/>
            <person name="Zhang Y."/>
            <person name="Yin Y."/>
            <person name="Song W."/>
            <person name="Jiang J."/>
            <person name="Jackson S.A."/>
            <person name="Wing R.A."/>
            <person name="Wang J."/>
            <person name="Chen M."/>
        </authorList>
    </citation>
    <scope>NUCLEOTIDE SEQUENCE [LARGE SCALE GENOMIC DNA]</scope>
    <source>
        <strain evidence="3">cv. IRGC 101232</strain>
    </source>
</reference>
<accession>J3KW46</accession>
<protein>
    <submittedName>
        <fullName evidence="3">Uncharacterized protein</fullName>
    </submittedName>
</protein>
<keyword evidence="4" id="KW-1185">Reference proteome</keyword>
<keyword evidence="2" id="KW-0472">Membrane</keyword>
<organism evidence="3">
    <name type="scientific">Oryza brachyantha</name>
    <name type="common">malo sina</name>
    <dbReference type="NCBI Taxonomy" id="4533"/>
    <lineage>
        <taxon>Eukaryota</taxon>
        <taxon>Viridiplantae</taxon>
        <taxon>Streptophyta</taxon>
        <taxon>Embryophyta</taxon>
        <taxon>Tracheophyta</taxon>
        <taxon>Spermatophyta</taxon>
        <taxon>Magnoliopsida</taxon>
        <taxon>Liliopsida</taxon>
        <taxon>Poales</taxon>
        <taxon>Poaceae</taxon>
        <taxon>BOP clade</taxon>
        <taxon>Oryzoideae</taxon>
        <taxon>Oryzeae</taxon>
        <taxon>Oryzinae</taxon>
        <taxon>Oryza</taxon>
    </lineage>
</organism>
<dbReference type="EnsemblPlants" id="OB01G12020.1">
    <property type="protein sequence ID" value="OB01G12020.1"/>
    <property type="gene ID" value="OB01G12020"/>
</dbReference>
<feature type="transmembrane region" description="Helical" evidence="2">
    <location>
        <begin position="366"/>
        <end position="390"/>
    </location>
</feature>
<dbReference type="Gramene" id="OB01G12020.1">
    <property type="protein sequence ID" value="OB01G12020.1"/>
    <property type="gene ID" value="OB01G12020"/>
</dbReference>
<evidence type="ECO:0000313" key="4">
    <source>
        <dbReference type="Proteomes" id="UP000006038"/>
    </source>
</evidence>
<evidence type="ECO:0000313" key="3">
    <source>
        <dbReference type="EnsemblPlants" id="OB01G12020.1"/>
    </source>
</evidence>
<feature type="compositionally biased region" description="Basic and acidic residues" evidence="1">
    <location>
        <begin position="267"/>
        <end position="285"/>
    </location>
</feature>
<dbReference type="OMA" id="MATRFAF"/>
<reference evidence="3" key="2">
    <citation type="submission" date="2013-04" db="UniProtKB">
        <authorList>
            <consortium name="EnsemblPlants"/>
        </authorList>
    </citation>
    <scope>IDENTIFICATION</scope>
</reference>
<feature type="compositionally biased region" description="Basic and acidic residues" evidence="1">
    <location>
        <begin position="97"/>
        <end position="108"/>
    </location>
</feature>
<evidence type="ECO:0000256" key="1">
    <source>
        <dbReference type="SAM" id="MobiDB-lite"/>
    </source>
</evidence>
<feature type="compositionally biased region" description="Acidic residues" evidence="1">
    <location>
        <begin position="67"/>
        <end position="79"/>
    </location>
</feature>
<feature type="compositionally biased region" description="Basic and acidic residues" evidence="1">
    <location>
        <begin position="191"/>
        <end position="209"/>
    </location>
</feature>
<feature type="compositionally biased region" description="Polar residues" evidence="1">
    <location>
        <begin position="154"/>
        <end position="168"/>
    </location>
</feature>
<dbReference type="Proteomes" id="UP000006038">
    <property type="component" value="Chromosome 1"/>
</dbReference>
<dbReference type="HOGENOM" id="CLU_685827_0_0_1"/>